<evidence type="ECO:0000313" key="3">
    <source>
        <dbReference type="Proteomes" id="UP000826271"/>
    </source>
</evidence>
<evidence type="ECO:0008006" key="4">
    <source>
        <dbReference type="Google" id="ProtNLM"/>
    </source>
</evidence>
<protein>
    <recommendedName>
        <fullName evidence="4">HNH homing endonuclease</fullName>
    </recommendedName>
</protein>
<reference evidence="2" key="1">
    <citation type="submission" date="2019-10" db="EMBL/GenBank/DDBJ databases">
        <authorList>
            <person name="Zhang R."/>
            <person name="Pan Y."/>
            <person name="Wang J."/>
            <person name="Ma R."/>
            <person name="Yu S."/>
        </authorList>
    </citation>
    <scope>NUCLEOTIDE SEQUENCE</scope>
    <source>
        <strain evidence="2">LA-IB0</strain>
        <tissue evidence="2">Leaf</tissue>
    </source>
</reference>
<sequence length="100" mass="12095">MEGKDNKNFNNNHGQRHRARDAYEVYEVEHMLHTIDKVSSYNHVKSHFSEKVSNHRFDNGRKIQHYWRPTVGQSVMKNIDEEAEEFIELKQRKWMSMNGY</sequence>
<accession>A0AAV6WDI5</accession>
<keyword evidence="3" id="KW-1185">Reference proteome</keyword>
<gene>
    <name evidence="2" type="ORF">BUALT_Bualt17G0033800</name>
</gene>
<evidence type="ECO:0000256" key="1">
    <source>
        <dbReference type="SAM" id="MobiDB-lite"/>
    </source>
</evidence>
<evidence type="ECO:0000313" key="2">
    <source>
        <dbReference type="EMBL" id="KAG8366031.1"/>
    </source>
</evidence>
<name>A0AAV6WDI5_9LAMI</name>
<dbReference type="EMBL" id="WHWC01000017">
    <property type="protein sequence ID" value="KAG8366031.1"/>
    <property type="molecule type" value="Genomic_DNA"/>
</dbReference>
<proteinExistence type="predicted"/>
<comment type="caution">
    <text evidence="2">The sequence shown here is derived from an EMBL/GenBank/DDBJ whole genome shotgun (WGS) entry which is preliminary data.</text>
</comment>
<dbReference type="AlphaFoldDB" id="A0AAV6WDI5"/>
<organism evidence="2 3">
    <name type="scientific">Buddleja alternifolia</name>
    <dbReference type="NCBI Taxonomy" id="168488"/>
    <lineage>
        <taxon>Eukaryota</taxon>
        <taxon>Viridiplantae</taxon>
        <taxon>Streptophyta</taxon>
        <taxon>Embryophyta</taxon>
        <taxon>Tracheophyta</taxon>
        <taxon>Spermatophyta</taxon>
        <taxon>Magnoliopsida</taxon>
        <taxon>eudicotyledons</taxon>
        <taxon>Gunneridae</taxon>
        <taxon>Pentapetalae</taxon>
        <taxon>asterids</taxon>
        <taxon>lamiids</taxon>
        <taxon>Lamiales</taxon>
        <taxon>Scrophulariaceae</taxon>
        <taxon>Buddlejeae</taxon>
        <taxon>Buddleja</taxon>
    </lineage>
</organism>
<dbReference type="Proteomes" id="UP000826271">
    <property type="component" value="Unassembled WGS sequence"/>
</dbReference>
<feature type="region of interest" description="Disordered" evidence="1">
    <location>
        <begin position="1"/>
        <end position="20"/>
    </location>
</feature>